<keyword evidence="2" id="KW-1185">Reference proteome</keyword>
<proteinExistence type="predicted"/>
<evidence type="ECO:0000313" key="1">
    <source>
        <dbReference type="EMBL" id="MTE14668.1"/>
    </source>
</evidence>
<dbReference type="InterPro" id="IPR032466">
    <property type="entry name" value="Metal_Hydrolase"/>
</dbReference>
<dbReference type="Proteomes" id="UP000432464">
    <property type="component" value="Unassembled WGS sequence"/>
</dbReference>
<keyword evidence="1" id="KW-0378">Hydrolase</keyword>
<reference evidence="1 2" key="1">
    <citation type="submission" date="2019-11" db="EMBL/GenBank/DDBJ databases">
        <title>Nocardia sp. nov. CT2-14 isolated from soil.</title>
        <authorList>
            <person name="Kanchanasin P."/>
            <person name="Tanasupawat S."/>
            <person name="Yuki M."/>
            <person name="Kudo T."/>
        </authorList>
    </citation>
    <scope>NUCLEOTIDE SEQUENCE [LARGE SCALE GENOMIC DNA]</scope>
    <source>
        <strain evidence="1 2">CT2-14</strain>
    </source>
</reference>
<dbReference type="EMBL" id="WMBB01000008">
    <property type="protein sequence ID" value="MTE14668.1"/>
    <property type="molecule type" value="Genomic_DNA"/>
</dbReference>
<dbReference type="Gene3D" id="3.20.20.140">
    <property type="entry name" value="Metal-dependent hydrolases"/>
    <property type="match status" value="1"/>
</dbReference>
<dbReference type="GO" id="GO:0016787">
    <property type="term" value="F:hydrolase activity"/>
    <property type="evidence" value="ECO:0007669"/>
    <property type="project" value="UniProtKB-KW"/>
</dbReference>
<dbReference type="AlphaFoldDB" id="A0A6I3L082"/>
<accession>A0A6I3L082</accession>
<protein>
    <submittedName>
        <fullName evidence="1">Amidohydrolase family protein</fullName>
    </submittedName>
</protein>
<evidence type="ECO:0000313" key="2">
    <source>
        <dbReference type="Proteomes" id="UP000432464"/>
    </source>
</evidence>
<sequence length="261" mass="27322">MVTDVHAHVTVDSAAQLARAKAAGVDRTVLLSTRVHPERARTLDAVRAEFARLTAVIGGADAAPDEVRAAMGEVLRALEAHPGATLGFASLPSLLPDERLGDWFEPYLSRPDIVGIGEITPPPGQAARIEPVLALSADHGGVPILVHGFAPNTLDDLRTYAALAARYPSVPLIVGALGGFHALELVELAAARPNLHIDLSSALQVFAVAAAAREVPEQCLFGSNTPYGDVVAARHTAEAAIADPSVRTLVLEGNFQRILGD</sequence>
<dbReference type="SUPFAM" id="SSF51556">
    <property type="entry name" value="Metallo-dependent hydrolases"/>
    <property type="match status" value="1"/>
</dbReference>
<gene>
    <name evidence="1" type="ORF">GLP40_18095</name>
</gene>
<comment type="caution">
    <text evidence="1">The sequence shown here is derived from an EMBL/GenBank/DDBJ whole genome shotgun (WGS) entry which is preliminary data.</text>
</comment>
<organism evidence="1 2">
    <name type="scientific">Nocardia aurantiaca</name>
    <dbReference type="NCBI Taxonomy" id="2675850"/>
    <lineage>
        <taxon>Bacteria</taxon>
        <taxon>Bacillati</taxon>
        <taxon>Actinomycetota</taxon>
        <taxon>Actinomycetes</taxon>
        <taxon>Mycobacteriales</taxon>
        <taxon>Nocardiaceae</taxon>
        <taxon>Nocardia</taxon>
    </lineage>
</organism>
<dbReference type="RefSeq" id="WP_154789132.1">
    <property type="nucleotide sequence ID" value="NZ_WMBB01000008.1"/>
</dbReference>
<name>A0A6I3L082_9NOCA</name>